<organism evidence="1">
    <name type="scientific">Polaromonas hydrogenivorans</name>
    <dbReference type="NCBI Taxonomy" id="335476"/>
    <lineage>
        <taxon>Bacteria</taxon>
        <taxon>Pseudomonadati</taxon>
        <taxon>Pseudomonadota</taxon>
        <taxon>Betaproteobacteria</taxon>
        <taxon>Burkholderiales</taxon>
        <taxon>Comamonadaceae</taxon>
        <taxon>Polaromonas</taxon>
    </lineage>
</organism>
<accession>A0AAU7LQF9</accession>
<evidence type="ECO:0008006" key="2">
    <source>
        <dbReference type="Google" id="ProtNLM"/>
    </source>
</evidence>
<name>A0AAU7LQF9_9BURK</name>
<dbReference type="EMBL" id="CP157675">
    <property type="protein sequence ID" value="XBP69253.1"/>
    <property type="molecule type" value="Genomic_DNA"/>
</dbReference>
<gene>
    <name evidence="1" type="ORF">ABLV49_15285</name>
</gene>
<protein>
    <recommendedName>
        <fullName evidence="2">Transposase</fullName>
    </recommendedName>
</protein>
<dbReference type="RefSeq" id="WP_349277730.1">
    <property type="nucleotide sequence ID" value="NZ_CBCSCU010000003.1"/>
</dbReference>
<evidence type="ECO:0000313" key="1">
    <source>
        <dbReference type="EMBL" id="XBP69253.1"/>
    </source>
</evidence>
<reference evidence="1" key="1">
    <citation type="submission" date="2024-05" db="EMBL/GenBank/DDBJ databases">
        <authorList>
            <person name="Bunk B."/>
            <person name="Swiderski J."/>
            <person name="Sproer C."/>
            <person name="Thiel V."/>
        </authorList>
    </citation>
    <scope>NUCLEOTIDE SEQUENCE</scope>
    <source>
        <strain evidence="1">DSM 17735</strain>
    </source>
</reference>
<dbReference type="AlphaFoldDB" id="A0AAU7LQF9"/>
<proteinExistence type="predicted"/>
<sequence length="50" mass="5849">MQAVSPLRLLFALAWFNSVPVDWLARFMIQIHISKTYLYRLPMPQPTDDG</sequence>